<dbReference type="GO" id="GO:0008716">
    <property type="term" value="F:D-alanine-D-alanine ligase activity"/>
    <property type="evidence" value="ECO:0007669"/>
    <property type="project" value="TreeGrafter"/>
</dbReference>
<proteinExistence type="predicted"/>
<dbReference type="eggNOG" id="ENOG502QSG2">
    <property type="taxonomic scope" value="Eukaryota"/>
</dbReference>
<dbReference type="PANTHER" id="PTHR23132:SF23">
    <property type="entry name" value="D-ALANINE--D-ALANINE LIGASE B"/>
    <property type="match status" value="1"/>
</dbReference>
<dbReference type="Proteomes" id="UP000006702">
    <property type="component" value="Unassembled WGS sequence"/>
</dbReference>
<protein>
    <recommendedName>
        <fullName evidence="4">ATP-grasp domain-containing protein</fullName>
    </recommendedName>
</protein>
<evidence type="ECO:0000313" key="3">
    <source>
        <dbReference type="Proteomes" id="UP000006702"/>
    </source>
</evidence>
<organism evidence="2 3">
    <name type="scientific">Neosartorya fischeri (strain ATCC 1020 / DSM 3700 / CBS 544.65 / FGSC A1164 / JCM 1740 / NRRL 181 / WB 181)</name>
    <name type="common">Aspergillus fischerianus</name>
    <dbReference type="NCBI Taxonomy" id="331117"/>
    <lineage>
        <taxon>Eukaryota</taxon>
        <taxon>Fungi</taxon>
        <taxon>Dikarya</taxon>
        <taxon>Ascomycota</taxon>
        <taxon>Pezizomycotina</taxon>
        <taxon>Eurotiomycetes</taxon>
        <taxon>Eurotiomycetidae</taxon>
        <taxon>Eurotiales</taxon>
        <taxon>Aspergillaceae</taxon>
        <taxon>Aspergillus</taxon>
        <taxon>Aspergillus subgen. Fumigati</taxon>
    </lineage>
</organism>
<dbReference type="Gene3D" id="3.40.50.150">
    <property type="entry name" value="Vaccinia Virus protein VP39"/>
    <property type="match status" value="2"/>
</dbReference>
<evidence type="ECO:0000256" key="1">
    <source>
        <dbReference type="SAM" id="MobiDB-lite"/>
    </source>
</evidence>
<feature type="compositionally biased region" description="Low complexity" evidence="1">
    <location>
        <begin position="419"/>
        <end position="439"/>
    </location>
</feature>
<dbReference type="SUPFAM" id="SSF53335">
    <property type="entry name" value="S-adenosyl-L-methionine-dependent methyltransferases"/>
    <property type="match status" value="1"/>
</dbReference>
<dbReference type="SUPFAM" id="SSF56059">
    <property type="entry name" value="Glutathione synthetase ATP-binding domain-like"/>
    <property type="match status" value="1"/>
</dbReference>
<dbReference type="InterPro" id="IPR029063">
    <property type="entry name" value="SAM-dependent_MTases_sf"/>
</dbReference>
<gene>
    <name evidence="2" type="ORF">NFIA_012550</name>
</gene>
<dbReference type="GeneID" id="4591268"/>
<dbReference type="RefSeq" id="XP_001264463.1">
    <property type="nucleotide sequence ID" value="XM_001264462.1"/>
</dbReference>
<dbReference type="PANTHER" id="PTHR23132">
    <property type="entry name" value="D-ALANINE--D-ALANINE LIGASE"/>
    <property type="match status" value="1"/>
</dbReference>
<sequence>MTSIKAIAQDSSPDDEYLASLERSVRMNRGAALVPKELEKDTGLVEQAGLQGLQLQLLFPLKAPRILRTSGPDPGLFTNQHTFENKYIYKATSRAQIDEAIAEGYDFYLNFRWGTTDDAIAGIEAIEYFESFNLPSAGLHSEERRRSKFDFFAKAKQRGVLHVEMAYSGKMLQLCEQGGWYNQLICERIVQFLARYDEKIDHVVCLSGLESLSVEELDFVLSRCFQLARVDYLTFEVKFHPETHVELLRYQDDPTLYTKLQELAVQAFHANKMAGRTWCNVDIRVPPPGQGEPVVLEVNPMPAVFLPLDHEWEDIAIRESFPGGHRALINMMIASHLLRRRAHEEKLNRVAEVYDNVSVKYDDTIAKLPQVSAIYRKILDLVDFSQGTILELGAGTGLFGRALAEEMQQRTTPPDSDSDSASSNNQTPSSSSSSLSPRPYSLTGIELSQGMAEKCRQTGVYEKIHHGAVQAILPTLGPFDHILSLSVLYFLPPVDFSLTMVRSFQLARKSLVVWIDEIPETYTAKLLEMGPPHSHMIGYNHLEDMEKTFCNSPPPRWKLAEKFRQSG</sequence>
<dbReference type="EMBL" id="DS027688">
    <property type="protein sequence ID" value="EAW22566.1"/>
    <property type="molecule type" value="Genomic_DNA"/>
</dbReference>
<dbReference type="HOGENOM" id="CLU_035427_0_0_1"/>
<keyword evidence="3" id="KW-1185">Reference proteome</keyword>
<dbReference type="AlphaFoldDB" id="A1D2C3"/>
<dbReference type="VEuPathDB" id="FungiDB:NFIA_012550"/>
<dbReference type="OMA" id="HEWEDIA"/>
<dbReference type="KEGG" id="nfi:NFIA_012550"/>
<name>A1D2C3_NEOFI</name>
<feature type="region of interest" description="Disordered" evidence="1">
    <location>
        <begin position="406"/>
        <end position="439"/>
    </location>
</feature>
<accession>A1D2C3</accession>
<evidence type="ECO:0008006" key="4">
    <source>
        <dbReference type="Google" id="ProtNLM"/>
    </source>
</evidence>
<dbReference type="Gene3D" id="3.30.470.20">
    <property type="entry name" value="ATP-grasp fold, B domain"/>
    <property type="match status" value="1"/>
</dbReference>
<dbReference type="OrthoDB" id="66144at2759"/>
<reference evidence="3" key="1">
    <citation type="journal article" date="2008" name="PLoS Genet.">
        <title>Genomic islands in the pathogenic filamentous fungus Aspergillus fumigatus.</title>
        <authorList>
            <person name="Fedorova N.D."/>
            <person name="Khaldi N."/>
            <person name="Joardar V.S."/>
            <person name="Maiti R."/>
            <person name="Amedeo P."/>
            <person name="Anderson M.J."/>
            <person name="Crabtree J."/>
            <person name="Silva J.C."/>
            <person name="Badger J.H."/>
            <person name="Albarraq A."/>
            <person name="Angiuoli S."/>
            <person name="Bussey H."/>
            <person name="Bowyer P."/>
            <person name="Cotty P.J."/>
            <person name="Dyer P.S."/>
            <person name="Egan A."/>
            <person name="Galens K."/>
            <person name="Fraser-Liggett C.M."/>
            <person name="Haas B.J."/>
            <person name="Inman J.M."/>
            <person name="Kent R."/>
            <person name="Lemieux S."/>
            <person name="Malavazi I."/>
            <person name="Orvis J."/>
            <person name="Roemer T."/>
            <person name="Ronning C.M."/>
            <person name="Sundaram J.P."/>
            <person name="Sutton G."/>
            <person name="Turner G."/>
            <person name="Venter J.C."/>
            <person name="White O.R."/>
            <person name="Whitty B.R."/>
            <person name="Youngman P."/>
            <person name="Wolfe K.H."/>
            <person name="Goldman G.H."/>
            <person name="Wortman J.R."/>
            <person name="Jiang B."/>
            <person name="Denning D.W."/>
            <person name="Nierman W.C."/>
        </authorList>
    </citation>
    <scope>NUCLEOTIDE SEQUENCE [LARGE SCALE GENOMIC DNA]</scope>
    <source>
        <strain evidence="3">ATCC 1020 / DSM 3700 / CBS 544.65 / FGSC A1164 / JCM 1740 / NRRL 181 / WB 181</strain>
    </source>
</reference>
<evidence type="ECO:0000313" key="2">
    <source>
        <dbReference type="EMBL" id="EAW22566.1"/>
    </source>
</evidence>